<proteinExistence type="predicted"/>
<reference evidence="1 2" key="1">
    <citation type="submission" date="2017-02" db="EMBL/GenBank/DDBJ databases">
        <authorList>
            <person name="Peterson S.W."/>
        </authorList>
    </citation>
    <scope>NUCLEOTIDE SEQUENCE [LARGE SCALE GENOMIC DNA]</scope>
    <source>
        <strain evidence="1 2">LSP_Lj1</strain>
    </source>
</reference>
<dbReference type="EMBL" id="FUKQ01000017">
    <property type="protein sequence ID" value="SJN25167.1"/>
    <property type="molecule type" value="Genomic_DNA"/>
</dbReference>
<dbReference type="AlphaFoldDB" id="A0A1R4IZ89"/>
<sequence length="485" mass="51952">MSASPVIEWGGLEIHVAPDGELSTLTLADTGAVVARGLAVRLAGGWVHGRTELLLDEIEQHFSLEAGGAVQARAVVRHVFDDVWSIRVQVQNLTDVDLAAPAAWLEMTTPWPARRWLAGAEGQISLDVAEPDGRLLTFTQLRGRSRLSDGLCWLTDMPMHLGPAGTPHAGYQVSWRADWLRDERVQAAVLPTWWPERTVLRDVEDTVTLELPDAAVEAAGISILEDGDARVLTAKEGVHLAQVHAGRGTTDVELAWAGDLVHAHLIPAARGLLARDPRTLAPHEVFLLGRAQQRGHLGEAPADAVTQAVESLSARPGPIAPLALAAVADEVLAHGAPELVETLPDLASRCALQPGALTCALHATLASRLSGGAPTLPLPSGAVPGDDEQQRAVAEAIIHTEMLAMRAVEQMPAATVRTLALLGAGLPGHTADQLTRAVVWAVSGNFPEHWEVERWPVPLPRVREDARARLLAERCGDEVLAWLLW</sequence>
<keyword evidence="2" id="KW-1185">Reference proteome</keyword>
<protein>
    <submittedName>
        <fullName evidence="1">Uncharacterized protein</fullName>
    </submittedName>
</protein>
<gene>
    <name evidence="1" type="ORF">FM114_04625</name>
</gene>
<dbReference type="RefSeq" id="WP_094764014.1">
    <property type="nucleotide sequence ID" value="NZ_FUKQ01000017.1"/>
</dbReference>
<accession>A0A1R4IZ89</accession>
<organism evidence="1 2">
    <name type="scientific">Luteococcus japonicus LSP_Lj1</name>
    <dbReference type="NCBI Taxonomy" id="1255658"/>
    <lineage>
        <taxon>Bacteria</taxon>
        <taxon>Bacillati</taxon>
        <taxon>Actinomycetota</taxon>
        <taxon>Actinomycetes</taxon>
        <taxon>Propionibacteriales</taxon>
        <taxon>Propionibacteriaceae</taxon>
        <taxon>Luteococcus</taxon>
    </lineage>
</organism>
<evidence type="ECO:0000313" key="1">
    <source>
        <dbReference type="EMBL" id="SJN25167.1"/>
    </source>
</evidence>
<dbReference type="STRING" id="1255658.FM114_04625"/>
<name>A0A1R4IZ89_9ACTN</name>
<evidence type="ECO:0000313" key="2">
    <source>
        <dbReference type="Proteomes" id="UP000188342"/>
    </source>
</evidence>
<dbReference type="Proteomes" id="UP000188342">
    <property type="component" value="Unassembled WGS sequence"/>
</dbReference>